<gene>
    <name evidence="6" type="primary">JMJC1_3</name>
    <name evidence="6" type="ORF">KIN20_030006</name>
</gene>
<reference evidence="6" key="1">
    <citation type="submission" date="2021-06" db="EMBL/GenBank/DDBJ databases">
        <title>Parelaphostrongylus tenuis whole genome reference sequence.</title>
        <authorList>
            <person name="Garwood T.J."/>
            <person name="Larsen P.A."/>
            <person name="Fountain-Jones N.M."/>
            <person name="Garbe J.R."/>
            <person name="Macchietto M.G."/>
            <person name="Kania S.A."/>
            <person name="Gerhold R.W."/>
            <person name="Richards J.E."/>
            <person name="Wolf T.M."/>
        </authorList>
    </citation>
    <scope>NUCLEOTIDE SEQUENCE</scope>
    <source>
        <strain evidence="6">MNPRO001-30</strain>
        <tissue evidence="6">Meninges</tissue>
    </source>
</reference>
<keyword evidence="4" id="KW-0805">Transcription regulation</keyword>
<protein>
    <recommendedName>
        <fullName evidence="4">Bifunctional lysine-specific demethylase and histidyl-hydroxylase</fullName>
        <ecNumber evidence="4">1.14.11.27</ecNumber>
    </recommendedName>
</protein>
<keyword evidence="2 4" id="KW-0408">Iron</keyword>
<comment type="function">
    <text evidence="4">Oxygenase that can act as both a histone lysine demethylase and a ribosomal histidine hydroxylase.</text>
</comment>
<keyword evidence="4" id="KW-0539">Nucleus</keyword>
<dbReference type="GO" id="GO:0140680">
    <property type="term" value="F:histone H3K36me/H3K36me2 demethylase activity"/>
    <property type="evidence" value="ECO:0007669"/>
    <property type="project" value="UniProtKB-EC"/>
</dbReference>
<comment type="similarity">
    <text evidence="4">Belongs to the ROX family.</text>
</comment>
<dbReference type="EC" id="1.14.11.27" evidence="4"/>
<dbReference type="PANTHER" id="PTHR13096">
    <property type="entry name" value="MINA53 MYC INDUCED NUCLEAR ANTIGEN"/>
    <property type="match status" value="1"/>
</dbReference>
<dbReference type="InterPro" id="IPR003347">
    <property type="entry name" value="JmjC_dom"/>
</dbReference>
<proteinExistence type="inferred from homology"/>
<evidence type="ECO:0000256" key="3">
    <source>
        <dbReference type="ARBA" id="ARBA00047915"/>
    </source>
</evidence>
<keyword evidence="4" id="KW-0804">Transcription</keyword>
<evidence type="ECO:0000256" key="1">
    <source>
        <dbReference type="ARBA" id="ARBA00022723"/>
    </source>
</evidence>
<evidence type="ECO:0000313" key="7">
    <source>
        <dbReference type="Proteomes" id="UP001196413"/>
    </source>
</evidence>
<evidence type="ECO:0000259" key="5">
    <source>
        <dbReference type="PROSITE" id="PS51184"/>
    </source>
</evidence>
<dbReference type="SUPFAM" id="SSF51197">
    <property type="entry name" value="Clavaminate synthase-like"/>
    <property type="match status" value="1"/>
</dbReference>
<dbReference type="Proteomes" id="UP001196413">
    <property type="component" value="Unassembled WGS sequence"/>
</dbReference>
<dbReference type="GO" id="GO:0032453">
    <property type="term" value="F:histone H3K4 demethylase activity"/>
    <property type="evidence" value="ECO:0007669"/>
    <property type="project" value="TreeGrafter"/>
</dbReference>
<evidence type="ECO:0000256" key="2">
    <source>
        <dbReference type="ARBA" id="ARBA00023004"/>
    </source>
</evidence>
<sequence>MSSLRANRMSAVFQLVRSGATLPPPPDFDSFPFTDNDSSITATRAFAWMITPCNVQKFFRDFFQNGALILKRKAPNYYGNLFSTQSFVEVVQNNYLEYGTNINIAKYKDGVRFTMNGSGRVYPNHLKEQIALGRSVQFVNPQTFVDRVWYLCEVLQEMFGCFIGANTYLTPPGSAGFAPHWDDIDAFLLQLEGKKYWKVYAPDSINEKLPRESSGNFTDDDMKNRKLTYEGWIEAGDLLYIPRGFIHQATTSNDVHSLHITISSGRHWSFADLMDKLVPEAVTTLAKNRWEMRKSLPVGMLDMGGVADTDYRLDELFEEKWKAVLESHLTVLQNSLKKVCDGGIDIMAREFMKTALPPMLTDVCQRLQYT</sequence>
<comment type="caution">
    <text evidence="6">The sequence shown here is derived from an EMBL/GenBank/DDBJ whole genome shotgun (WGS) entry which is preliminary data.</text>
</comment>
<dbReference type="PROSITE" id="PS51184">
    <property type="entry name" value="JMJC"/>
    <property type="match status" value="1"/>
</dbReference>
<keyword evidence="7" id="KW-1185">Reference proteome</keyword>
<dbReference type="EMBL" id="JAHQIW010006290">
    <property type="protein sequence ID" value="KAJ1368740.1"/>
    <property type="molecule type" value="Genomic_DNA"/>
</dbReference>
<comment type="cofactor">
    <cofactor evidence="4">
        <name>Fe(2+)</name>
        <dbReference type="ChEBI" id="CHEBI:29033"/>
    </cofactor>
    <text evidence="4">Binds 1 Fe(2+) ion per subunit.</text>
</comment>
<dbReference type="GO" id="GO:0005730">
    <property type="term" value="C:nucleolus"/>
    <property type="evidence" value="ECO:0007669"/>
    <property type="project" value="TreeGrafter"/>
</dbReference>
<feature type="domain" description="JmjC" evidence="5">
    <location>
        <begin position="137"/>
        <end position="281"/>
    </location>
</feature>
<name>A0AAD5R369_PARTN</name>
<comment type="subcellular location">
    <subcellularLocation>
        <location evidence="4">Nucleus</location>
    </subcellularLocation>
</comment>
<keyword evidence="4" id="KW-0223">Dioxygenase</keyword>
<keyword evidence="1 4" id="KW-0479">Metal-binding</keyword>
<accession>A0AAD5R369</accession>
<evidence type="ECO:0000256" key="4">
    <source>
        <dbReference type="RuleBase" id="RU366061"/>
    </source>
</evidence>
<dbReference type="GO" id="GO:0005506">
    <property type="term" value="F:iron ion binding"/>
    <property type="evidence" value="ECO:0007669"/>
    <property type="project" value="UniProtKB-UniRule"/>
</dbReference>
<dbReference type="Pfam" id="PF08007">
    <property type="entry name" value="JmjC_2"/>
    <property type="match status" value="1"/>
</dbReference>
<comment type="catalytic activity">
    <reaction evidence="3 4">
        <text>N(6),N(6)-dimethyl-L-lysyl(36)-[histone H3] + 2 2-oxoglutarate + 2 O2 = L-lysyl(36)-[histone H3] + 2 formaldehyde + 2 succinate + 2 CO2</text>
        <dbReference type="Rhea" id="RHEA:42032"/>
        <dbReference type="Rhea" id="RHEA-COMP:9785"/>
        <dbReference type="Rhea" id="RHEA-COMP:9787"/>
        <dbReference type="ChEBI" id="CHEBI:15379"/>
        <dbReference type="ChEBI" id="CHEBI:16526"/>
        <dbReference type="ChEBI" id="CHEBI:16810"/>
        <dbReference type="ChEBI" id="CHEBI:16842"/>
        <dbReference type="ChEBI" id="CHEBI:29969"/>
        <dbReference type="ChEBI" id="CHEBI:30031"/>
        <dbReference type="ChEBI" id="CHEBI:61976"/>
        <dbReference type="EC" id="1.14.11.27"/>
    </reaction>
</comment>
<organism evidence="6 7">
    <name type="scientific">Parelaphostrongylus tenuis</name>
    <name type="common">Meningeal worm</name>
    <dbReference type="NCBI Taxonomy" id="148309"/>
    <lineage>
        <taxon>Eukaryota</taxon>
        <taxon>Metazoa</taxon>
        <taxon>Ecdysozoa</taxon>
        <taxon>Nematoda</taxon>
        <taxon>Chromadorea</taxon>
        <taxon>Rhabditida</taxon>
        <taxon>Rhabditina</taxon>
        <taxon>Rhabditomorpha</taxon>
        <taxon>Strongyloidea</taxon>
        <taxon>Metastrongylidae</taxon>
        <taxon>Parelaphostrongylus</taxon>
    </lineage>
</organism>
<dbReference type="Gene3D" id="1.10.10.1500">
    <property type="entry name" value="JmjC domain-containing ribosomal oxygenase (ROX), dimer domain"/>
    <property type="match status" value="1"/>
</dbReference>
<dbReference type="PANTHER" id="PTHR13096:SF8">
    <property type="entry name" value="RIBOSOMAL OXYGENASE 1"/>
    <property type="match status" value="1"/>
</dbReference>
<keyword evidence="4" id="KW-0560">Oxidoreductase</keyword>
<evidence type="ECO:0000313" key="6">
    <source>
        <dbReference type="EMBL" id="KAJ1368740.1"/>
    </source>
</evidence>
<dbReference type="InterPro" id="IPR039994">
    <property type="entry name" value="NO66-like"/>
</dbReference>
<dbReference type="AlphaFoldDB" id="A0AAD5R369"/>
<dbReference type="Gene3D" id="2.60.120.650">
    <property type="entry name" value="Cupin"/>
    <property type="match status" value="1"/>
</dbReference>